<dbReference type="EC" id="5.4.99.12" evidence="4"/>
<dbReference type="Proteomes" id="UP000298716">
    <property type="component" value="Chromosome"/>
</dbReference>
<sequence>MASNNVKKFALGVEYDGSLHHGWQRQKNVPSIQEEIERALSIIANHKINVICAGRTDAGVHSVGQVVHFNTTAIRKKLSWLIGVNSYLSKNISIVWVKEVPENFHARYSAITRSYRYIIYNCIVRSAIFQTKLNHIYKELNVKKMYSQSQFLLGEHDFTSFRALGCQSYSPYRKITKLNVFRFNNWVVIDITANSFLHHMVRNIVGSLIEVGISKKKEDWIQELLKKKDRNYAGATAPAKGLYLVCVEYPSHFDLPQSAYRTIFFK</sequence>
<evidence type="ECO:0000256" key="5">
    <source>
        <dbReference type="PIRSR" id="PIRSR001430-1"/>
    </source>
</evidence>
<proteinExistence type="inferred from homology"/>
<dbReference type="PANTHER" id="PTHR11142:SF0">
    <property type="entry name" value="TRNA PSEUDOURIDINE SYNTHASE-LIKE 1"/>
    <property type="match status" value="1"/>
</dbReference>
<dbReference type="Pfam" id="PF01416">
    <property type="entry name" value="PseudoU_synth_1"/>
    <property type="match status" value="2"/>
</dbReference>
<evidence type="ECO:0000256" key="4">
    <source>
        <dbReference type="HAMAP-Rule" id="MF_00171"/>
    </source>
</evidence>
<evidence type="ECO:0000259" key="8">
    <source>
        <dbReference type="Pfam" id="PF01416"/>
    </source>
</evidence>
<dbReference type="InterPro" id="IPR020095">
    <property type="entry name" value="PsdUridine_synth_TruA_C"/>
</dbReference>
<protein>
    <recommendedName>
        <fullName evidence="4">tRNA pseudouridine synthase A</fullName>
        <ecNumber evidence="4">5.4.99.12</ecNumber>
    </recommendedName>
    <alternativeName>
        <fullName evidence="4">tRNA pseudouridine(38-40) synthase</fullName>
    </alternativeName>
    <alternativeName>
        <fullName evidence="4">tRNA pseudouridylate synthase I</fullName>
    </alternativeName>
    <alternativeName>
        <fullName evidence="4">tRNA-uridine isomerase I</fullName>
    </alternativeName>
</protein>
<evidence type="ECO:0000256" key="3">
    <source>
        <dbReference type="ARBA" id="ARBA00023235"/>
    </source>
</evidence>
<comment type="catalytic activity">
    <reaction evidence="4 7">
        <text>uridine(38/39/40) in tRNA = pseudouridine(38/39/40) in tRNA</text>
        <dbReference type="Rhea" id="RHEA:22376"/>
        <dbReference type="Rhea" id="RHEA-COMP:10085"/>
        <dbReference type="Rhea" id="RHEA-COMP:10087"/>
        <dbReference type="ChEBI" id="CHEBI:65314"/>
        <dbReference type="ChEBI" id="CHEBI:65315"/>
        <dbReference type="EC" id="5.4.99.12"/>
    </reaction>
</comment>
<dbReference type="AlphaFoldDB" id="A0A4D6YDR0"/>
<evidence type="ECO:0000256" key="6">
    <source>
        <dbReference type="PIRSR" id="PIRSR001430-2"/>
    </source>
</evidence>
<evidence type="ECO:0000313" key="9">
    <source>
        <dbReference type="EMBL" id="QCI22655.1"/>
    </source>
</evidence>
<dbReference type="NCBIfam" id="TIGR00071">
    <property type="entry name" value="hisT_truA"/>
    <property type="match status" value="1"/>
</dbReference>
<dbReference type="PIRSF" id="PIRSF001430">
    <property type="entry name" value="tRNA_psdUrid_synth"/>
    <property type="match status" value="1"/>
</dbReference>
<feature type="binding site" evidence="4 6">
    <location>
        <position position="115"/>
    </location>
    <ligand>
        <name>substrate</name>
    </ligand>
</feature>
<evidence type="ECO:0000256" key="2">
    <source>
        <dbReference type="ARBA" id="ARBA00022694"/>
    </source>
</evidence>
<evidence type="ECO:0000256" key="1">
    <source>
        <dbReference type="ARBA" id="ARBA00009375"/>
    </source>
</evidence>
<gene>
    <name evidence="4 9" type="primary">truA</name>
    <name evidence="9" type="ORF">D9V72_01005</name>
</gene>
<keyword evidence="2 4" id="KW-0819">tRNA processing</keyword>
<name>A0A4D6YDR0_9GAMM</name>
<feature type="domain" description="Pseudouridine synthase I TruA alpha/beta" evidence="8">
    <location>
        <begin position="152"/>
        <end position="250"/>
    </location>
</feature>
<dbReference type="EMBL" id="CP034867">
    <property type="protein sequence ID" value="QCI22655.1"/>
    <property type="molecule type" value="Genomic_DNA"/>
</dbReference>
<evidence type="ECO:0000256" key="7">
    <source>
        <dbReference type="RuleBase" id="RU003792"/>
    </source>
</evidence>
<accession>A0A4D6YDR0</accession>
<comment type="caution">
    <text evidence="4">Lacks conserved residue(s) required for the propagation of feature annotation.</text>
</comment>
<dbReference type="SUPFAM" id="SSF55120">
    <property type="entry name" value="Pseudouridine synthase"/>
    <property type="match status" value="1"/>
</dbReference>
<dbReference type="OrthoDB" id="9811823at2"/>
<dbReference type="RefSeq" id="WP_158354699.1">
    <property type="nucleotide sequence ID" value="NZ_CP034867.1"/>
</dbReference>
<dbReference type="InterPro" id="IPR020103">
    <property type="entry name" value="PsdUridine_synth_cat_dom_sf"/>
</dbReference>
<dbReference type="HAMAP" id="MF_00171">
    <property type="entry name" value="TruA"/>
    <property type="match status" value="1"/>
</dbReference>
<comment type="subunit">
    <text evidence="4">Homodimer.</text>
</comment>
<dbReference type="GO" id="GO:0160147">
    <property type="term" value="F:tRNA pseudouridine(38-40) synthase activity"/>
    <property type="evidence" value="ECO:0007669"/>
    <property type="project" value="UniProtKB-EC"/>
</dbReference>
<dbReference type="Gene3D" id="3.30.70.660">
    <property type="entry name" value="Pseudouridine synthase I, catalytic domain, C-terminal subdomain"/>
    <property type="match status" value="1"/>
</dbReference>
<reference evidence="9 10" key="2">
    <citation type="submission" date="2019-05" db="EMBL/GenBank/DDBJ databases">
        <title>Genome evolution of the obligate endosymbiont Buchnera aphidicola.</title>
        <authorList>
            <person name="Moran N.A."/>
        </authorList>
    </citation>
    <scope>NUCLEOTIDE SEQUENCE [LARGE SCALE GENOMIC DNA]</scope>
    <source>
        <strain evidence="9 10">Mga</strain>
    </source>
</reference>
<comment type="function">
    <text evidence="4">Formation of pseudouridine at positions 38, 39 and 40 in the anticodon stem and loop of transfer RNAs.</text>
</comment>
<dbReference type="InterPro" id="IPR020094">
    <property type="entry name" value="TruA/RsuA/RluB/E/F_N"/>
</dbReference>
<organism evidence="9 10">
    <name type="scientific">Buchnera aphidicola</name>
    <name type="common">Macrosiphum gaurae</name>
    <dbReference type="NCBI Taxonomy" id="2315801"/>
    <lineage>
        <taxon>Bacteria</taxon>
        <taxon>Pseudomonadati</taxon>
        <taxon>Pseudomonadota</taxon>
        <taxon>Gammaproteobacteria</taxon>
        <taxon>Enterobacterales</taxon>
        <taxon>Erwiniaceae</taxon>
        <taxon>Buchnera</taxon>
    </lineage>
</organism>
<dbReference type="PANTHER" id="PTHR11142">
    <property type="entry name" value="PSEUDOURIDYLATE SYNTHASE"/>
    <property type="match status" value="1"/>
</dbReference>
<dbReference type="GO" id="GO:0003723">
    <property type="term" value="F:RNA binding"/>
    <property type="evidence" value="ECO:0007669"/>
    <property type="project" value="InterPro"/>
</dbReference>
<dbReference type="InterPro" id="IPR020097">
    <property type="entry name" value="PsdUridine_synth_TruA_a/b_dom"/>
</dbReference>
<dbReference type="InterPro" id="IPR001406">
    <property type="entry name" value="PsdUridine_synth_TruA"/>
</dbReference>
<dbReference type="GO" id="GO:0031119">
    <property type="term" value="P:tRNA pseudouridine synthesis"/>
    <property type="evidence" value="ECO:0007669"/>
    <property type="project" value="UniProtKB-UniRule"/>
</dbReference>
<feature type="active site" description="Nucleophile" evidence="4 5">
    <location>
        <position position="57"/>
    </location>
</feature>
<comment type="similarity">
    <text evidence="1 4 7">Belongs to the tRNA pseudouridine synthase TruA family.</text>
</comment>
<evidence type="ECO:0000313" key="10">
    <source>
        <dbReference type="Proteomes" id="UP000298716"/>
    </source>
</evidence>
<reference evidence="9 10" key="1">
    <citation type="submission" date="2018-12" db="EMBL/GenBank/DDBJ databases">
        <authorList>
            <person name="Chong R.A."/>
        </authorList>
    </citation>
    <scope>NUCLEOTIDE SEQUENCE [LARGE SCALE GENOMIC DNA]</scope>
    <source>
        <strain evidence="9 10">Mga</strain>
    </source>
</reference>
<feature type="domain" description="Pseudouridine synthase I TruA alpha/beta" evidence="8">
    <location>
        <begin position="14"/>
        <end position="109"/>
    </location>
</feature>
<dbReference type="FunFam" id="3.30.70.580:FF:000001">
    <property type="entry name" value="tRNA pseudouridine synthase A"/>
    <property type="match status" value="1"/>
</dbReference>
<dbReference type="Gene3D" id="3.30.70.580">
    <property type="entry name" value="Pseudouridine synthase I, catalytic domain, N-terminal subdomain"/>
    <property type="match status" value="1"/>
</dbReference>
<dbReference type="CDD" id="cd02570">
    <property type="entry name" value="PseudoU_synth_EcTruA"/>
    <property type="match status" value="1"/>
</dbReference>
<keyword evidence="3 4" id="KW-0413">Isomerase</keyword>